<organism evidence="2 3">
    <name type="scientific">Drosophila simulans</name>
    <name type="common">Fruit fly</name>
    <dbReference type="NCBI Taxonomy" id="7240"/>
    <lineage>
        <taxon>Eukaryota</taxon>
        <taxon>Metazoa</taxon>
        <taxon>Ecdysozoa</taxon>
        <taxon>Arthropoda</taxon>
        <taxon>Hexapoda</taxon>
        <taxon>Insecta</taxon>
        <taxon>Pterygota</taxon>
        <taxon>Neoptera</taxon>
        <taxon>Endopterygota</taxon>
        <taxon>Diptera</taxon>
        <taxon>Brachycera</taxon>
        <taxon>Muscomorpha</taxon>
        <taxon>Ephydroidea</taxon>
        <taxon>Drosophilidae</taxon>
        <taxon>Drosophila</taxon>
        <taxon>Sophophora</taxon>
    </lineage>
</organism>
<feature type="coiled-coil region" evidence="1">
    <location>
        <begin position="4"/>
        <end position="56"/>
    </location>
</feature>
<sequence>MEGRQRLEQRLDDTVRELAAQRRHFKEEEEKFRESINELVAKQEEKIKKLRSSEAELKN</sequence>
<accession>B4NV73</accession>
<dbReference type="Proteomes" id="UP000000304">
    <property type="component" value="Unassembled WGS sequence"/>
</dbReference>
<dbReference type="AlphaFoldDB" id="B4NV73"/>
<name>B4NV73_DROSI</name>
<evidence type="ECO:0000313" key="3">
    <source>
        <dbReference type="Proteomes" id="UP000000304"/>
    </source>
</evidence>
<gene>
    <name evidence="2" type="primary">Dsim\GD21515</name>
    <name evidence="2" type="ORF">Dsim_GD21515</name>
</gene>
<dbReference type="EMBL" id="CH986389">
    <property type="protein sequence ID" value="EDX15948.1"/>
    <property type="molecule type" value="Genomic_DNA"/>
</dbReference>
<evidence type="ECO:0000256" key="1">
    <source>
        <dbReference type="SAM" id="Coils"/>
    </source>
</evidence>
<protein>
    <submittedName>
        <fullName evidence="2">GD21515</fullName>
    </submittedName>
</protein>
<keyword evidence="1" id="KW-0175">Coiled coil</keyword>
<keyword evidence="3" id="KW-1185">Reference proteome</keyword>
<dbReference type="STRING" id="7240.B4NV73"/>
<reference evidence="2 3" key="1">
    <citation type="journal article" date="2007" name="Nature">
        <title>Evolution of genes and genomes on the Drosophila phylogeny.</title>
        <authorList>
            <consortium name="Drosophila 12 Genomes Consortium"/>
            <person name="Clark A.G."/>
            <person name="Eisen M.B."/>
            <person name="Smith D.R."/>
            <person name="Bergman C.M."/>
            <person name="Oliver B."/>
            <person name="Markow T.A."/>
            <person name="Kaufman T.C."/>
            <person name="Kellis M."/>
            <person name="Gelbart W."/>
            <person name="Iyer V.N."/>
            <person name="Pollard D.A."/>
            <person name="Sackton T.B."/>
            <person name="Larracuente A.M."/>
            <person name="Singh N.D."/>
            <person name="Abad J.P."/>
            <person name="Abt D.N."/>
            <person name="Adryan B."/>
            <person name="Aguade M."/>
            <person name="Akashi H."/>
            <person name="Anderson W.W."/>
            <person name="Aquadro C.F."/>
            <person name="Ardell D.H."/>
            <person name="Arguello R."/>
            <person name="Artieri C.G."/>
            <person name="Barbash D.A."/>
            <person name="Barker D."/>
            <person name="Barsanti P."/>
            <person name="Batterham P."/>
            <person name="Batzoglou S."/>
            <person name="Begun D."/>
            <person name="Bhutkar A."/>
            <person name="Blanco E."/>
            <person name="Bosak S.A."/>
            <person name="Bradley R.K."/>
            <person name="Brand A.D."/>
            <person name="Brent M.R."/>
            <person name="Brooks A.N."/>
            <person name="Brown R.H."/>
            <person name="Butlin R.K."/>
            <person name="Caggese C."/>
            <person name="Calvi B.R."/>
            <person name="Bernardo de Carvalho A."/>
            <person name="Caspi A."/>
            <person name="Castrezana S."/>
            <person name="Celniker S.E."/>
            <person name="Chang J.L."/>
            <person name="Chapple C."/>
            <person name="Chatterji S."/>
            <person name="Chinwalla A."/>
            <person name="Civetta A."/>
            <person name="Clifton S.W."/>
            <person name="Comeron J.M."/>
            <person name="Costello J.C."/>
            <person name="Coyne J.A."/>
            <person name="Daub J."/>
            <person name="David R.G."/>
            <person name="Delcher A.L."/>
            <person name="Delehaunty K."/>
            <person name="Do C.B."/>
            <person name="Ebling H."/>
            <person name="Edwards K."/>
            <person name="Eickbush T."/>
            <person name="Evans J.D."/>
            <person name="Filipski A."/>
            <person name="Findeiss S."/>
            <person name="Freyhult E."/>
            <person name="Fulton L."/>
            <person name="Fulton R."/>
            <person name="Garcia A.C."/>
            <person name="Gardiner A."/>
            <person name="Garfield D.A."/>
            <person name="Garvin B.E."/>
            <person name="Gibson G."/>
            <person name="Gilbert D."/>
            <person name="Gnerre S."/>
            <person name="Godfrey J."/>
            <person name="Good R."/>
            <person name="Gotea V."/>
            <person name="Gravely B."/>
            <person name="Greenberg A.J."/>
            <person name="Griffiths-Jones S."/>
            <person name="Gross S."/>
            <person name="Guigo R."/>
            <person name="Gustafson E.A."/>
            <person name="Haerty W."/>
            <person name="Hahn M.W."/>
            <person name="Halligan D.L."/>
            <person name="Halpern A.L."/>
            <person name="Halter G.M."/>
            <person name="Han M.V."/>
            <person name="Heger A."/>
            <person name="Hillier L."/>
            <person name="Hinrichs A.S."/>
            <person name="Holmes I."/>
            <person name="Hoskins R.A."/>
            <person name="Hubisz M.J."/>
            <person name="Hultmark D."/>
            <person name="Huntley M.A."/>
            <person name="Jaffe D.B."/>
            <person name="Jagadeeshan S."/>
            <person name="Jeck W.R."/>
            <person name="Johnson J."/>
            <person name="Jones C.D."/>
            <person name="Jordan W.C."/>
            <person name="Karpen G.H."/>
            <person name="Kataoka E."/>
            <person name="Keightley P.D."/>
            <person name="Kheradpour P."/>
            <person name="Kirkness E.F."/>
            <person name="Koerich L.B."/>
            <person name="Kristiansen K."/>
            <person name="Kudrna D."/>
            <person name="Kulathinal R.J."/>
            <person name="Kumar S."/>
            <person name="Kwok R."/>
            <person name="Lander E."/>
            <person name="Langley C.H."/>
            <person name="Lapoint R."/>
            <person name="Lazzaro B.P."/>
            <person name="Lee S.J."/>
            <person name="Levesque L."/>
            <person name="Li R."/>
            <person name="Lin C.F."/>
            <person name="Lin M.F."/>
            <person name="Lindblad-Toh K."/>
            <person name="Llopart A."/>
            <person name="Long M."/>
            <person name="Low L."/>
            <person name="Lozovsky E."/>
            <person name="Lu J."/>
            <person name="Luo M."/>
            <person name="Machado C.A."/>
            <person name="Makalowski W."/>
            <person name="Marzo M."/>
            <person name="Matsuda M."/>
            <person name="Matzkin L."/>
            <person name="McAllister B."/>
            <person name="McBride C.S."/>
            <person name="McKernan B."/>
            <person name="McKernan K."/>
            <person name="Mendez-Lago M."/>
            <person name="Minx P."/>
            <person name="Mollenhauer M.U."/>
            <person name="Montooth K."/>
            <person name="Mount S.M."/>
            <person name="Mu X."/>
            <person name="Myers E."/>
            <person name="Negre B."/>
            <person name="Newfeld S."/>
            <person name="Nielsen R."/>
            <person name="Noor M.A."/>
            <person name="O'Grady P."/>
            <person name="Pachter L."/>
            <person name="Papaceit M."/>
            <person name="Parisi M.J."/>
            <person name="Parisi M."/>
            <person name="Parts L."/>
            <person name="Pedersen J.S."/>
            <person name="Pesole G."/>
            <person name="Phillippy A.M."/>
            <person name="Ponting C.P."/>
            <person name="Pop M."/>
            <person name="Porcelli D."/>
            <person name="Powell J.R."/>
            <person name="Prohaska S."/>
            <person name="Pruitt K."/>
            <person name="Puig M."/>
            <person name="Quesneville H."/>
            <person name="Ram K.R."/>
            <person name="Rand D."/>
            <person name="Rasmussen M.D."/>
            <person name="Reed L.K."/>
            <person name="Reenan R."/>
            <person name="Reily A."/>
            <person name="Remington K.A."/>
            <person name="Rieger T.T."/>
            <person name="Ritchie M.G."/>
            <person name="Robin C."/>
            <person name="Rogers Y.H."/>
            <person name="Rohde C."/>
            <person name="Rozas J."/>
            <person name="Rubenfield M.J."/>
            <person name="Ruiz A."/>
            <person name="Russo S."/>
            <person name="Salzberg S.L."/>
            <person name="Sanchez-Gracia A."/>
            <person name="Saranga D.J."/>
            <person name="Sato H."/>
            <person name="Schaeffer S.W."/>
            <person name="Schatz M.C."/>
            <person name="Schlenke T."/>
            <person name="Schwartz R."/>
            <person name="Segarra C."/>
            <person name="Singh R.S."/>
            <person name="Sirot L."/>
            <person name="Sirota M."/>
            <person name="Sisneros N.B."/>
            <person name="Smith C.D."/>
            <person name="Smith T.F."/>
            <person name="Spieth J."/>
            <person name="Stage D.E."/>
            <person name="Stark A."/>
            <person name="Stephan W."/>
            <person name="Strausberg R.L."/>
            <person name="Strempel S."/>
            <person name="Sturgill D."/>
            <person name="Sutton G."/>
            <person name="Sutton G.G."/>
            <person name="Tao W."/>
            <person name="Teichmann S."/>
            <person name="Tobari Y.N."/>
            <person name="Tomimura Y."/>
            <person name="Tsolas J.M."/>
            <person name="Valente V.L."/>
            <person name="Venter E."/>
            <person name="Venter J.C."/>
            <person name="Vicario S."/>
            <person name="Vieira F.G."/>
            <person name="Vilella A.J."/>
            <person name="Villasante A."/>
            <person name="Walenz B."/>
            <person name="Wang J."/>
            <person name="Wasserman M."/>
            <person name="Watts T."/>
            <person name="Wilson D."/>
            <person name="Wilson R.K."/>
            <person name="Wing R.A."/>
            <person name="Wolfner M.F."/>
            <person name="Wong A."/>
            <person name="Wong G.K."/>
            <person name="Wu C.I."/>
            <person name="Wu G."/>
            <person name="Yamamoto D."/>
            <person name="Yang H.P."/>
            <person name="Yang S.P."/>
            <person name="Yorke J.A."/>
            <person name="Yoshida K."/>
            <person name="Zdobnov E."/>
            <person name="Zhang P."/>
            <person name="Zhang Y."/>
            <person name="Zimin A.V."/>
            <person name="Baldwin J."/>
            <person name="Abdouelleil A."/>
            <person name="Abdulkadir J."/>
            <person name="Abebe A."/>
            <person name="Abera B."/>
            <person name="Abreu J."/>
            <person name="Acer S.C."/>
            <person name="Aftuck L."/>
            <person name="Alexander A."/>
            <person name="An P."/>
            <person name="Anderson E."/>
            <person name="Anderson S."/>
            <person name="Arachi H."/>
            <person name="Azer M."/>
            <person name="Bachantsang P."/>
            <person name="Barry A."/>
            <person name="Bayul T."/>
            <person name="Berlin A."/>
            <person name="Bessette D."/>
            <person name="Bloom T."/>
            <person name="Blye J."/>
            <person name="Boguslavskiy L."/>
            <person name="Bonnet C."/>
            <person name="Boukhgalter B."/>
            <person name="Bourzgui I."/>
            <person name="Brown A."/>
            <person name="Cahill P."/>
            <person name="Channer S."/>
            <person name="Cheshatsang Y."/>
            <person name="Chuda L."/>
            <person name="Citroen M."/>
            <person name="Collymore A."/>
            <person name="Cooke P."/>
            <person name="Costello M."/>
            <person name="D'Aco K."/>
            <person name="Daza R."/>
            <person name="De Haan G."/>
            <person name="DeGray S."/>
            <person name="DeMaso C."/>
            <person name="Dhargay N."/>
            <person name="Dooley K."/>
            <person name="Dooley E."/>
            <person name="Doricent M."/>
            <person name="Dorje P."/>
            <person name="Dorjee K."/>
            <person name="Dupes A."/>
            <person name="Elong R."/>
            <person name="Falk J."/>
            <person name="Farina A."/>
            <person name="Faro S."/>
            <person name="Ferguson D."/>
            <person name="Fisher S."/>
            <person name="Foley C.D."/>
            <person name="Franke A."/>
            <person name="Friedrich D."/>
            <person name="Gadbois L."/>
            <person name="Gearin G."/>
            <person name="Gearin C.R."/>
            <person name="Giannoukos G."/>
            <person name="Goode T."/>
            <person name="Graham J."/>
            <person name="Grandbois E."/>
            <person name="Grewal S."/>
            <person name="Gyaltsen K."/>
            <person name="Hafez N."/>
            <person name="Hagos B."/>
            <person name="Hall J."/>
            <person name="Henson C."/>
            <person name="Hollinger A."/>
            <person name="Honan T."/>
            <person name="Huard M.D."/>
            <person name="Hughes L."/>
            <person name="Hurhula B."/>
            <person name="Husby M.E."/>
            <person name="Kamat A."/>
            <person name="Kanga B."/>
            <person name="Kashin S."/>
            <person name="Khazanovich D."/>
            <person name="Kisner P."/>
            <person name="Lance K."/>
            <person name="Lara M."/>
            <person name="Lee W."/>
            <person name="Lennon N."/>
            <person name="Letendre F."/>
            <person name="LeVine R."/>
            <person name="Lipovsky A."/>
            <person name="Liu X."/>
            <person name="Liu J."/>
            <person name="Liu S."/>
            <person name="Lokyitsang T."/>
            <person name="Lokyitsang Y."/>
            <person name="Lubonja R."/>
            <person name="Lui A."/>
            <person name="MacDonald P."/>
            <person name="Magnisalis V."/>
            <person name="Maru K."/>
            <person name="Matthews C."/>
            <person name="McCusker W."/>
            <person name="McDonough S."/>
            <person name="Mehta T."/>
            <person name="Meldrim J."/>
            <person name="Meneus L."/>
            <person name="Mihai O."/>
            <person name="Mihalev A."/>
            <person name="Mihova T."/>
            <person name="Mittelman R."/>
            <person name="Mlenga V."/>
            <person name="Montmayeur A."/>
            <person name="Mulrain L."/>
            <person name="Navidi A."/>
            <person name="Naylor J."/>
            <person name="Negash T."/>
            <person name="Nguyen T."/>
            <person name="Nguyen N."/>
            <person name="Nicol R."/>
            <person name="Norbu C."/>
            <person name="Norbu N."/>
            <person name="Novod N."/>
            <person name="O'Neill B."/>
            <person name="Osman S."/>
            <person name="Markiewicz E."/>
            <person name="Oyono O.L."/>
            <person name="Patti C."/>
            <person name="Phunkhang P."/>
            <person name="Pierre F."/>
            <person name="Priest M."/>
            <person name="Raghuraman S."/>
            <person name="Rege F."/>
            <person name="Reyes R."/>
            <person name="Rise C."/>
            <person name="Rogov P."/>
            <person name="Ross K."/>
            <person name="Ryan E."/>
            <person name="Settipalli S."/>
            <person name="Shea T."/>
            <person name="Sherpa N."/>
            <person name="Shi L."/>
            <person name="Shih D."/>
            <person name="Sparrow T."/>
            <person name="Spaulding J."/>
            <person name="Stalker J."/>
            <person name="Stange-Thomann N."/>
            <person name="Stavropoulos S."/>
            <person name="Stone C."/>
            <person name="Strader C."/>
            <person name="Tesfaye S."/>
            <person name="Thomson T."/>
            <person name="Thoulutsang Y."/>
            <person name="Thoulutsang D."/>
            <person name="Topham K."/>
            <person name="Topping I."/>
            <person name="Tsamla T."/>
            <person name="Vassiliev H."/>
            <person name="Vo A."/>
            <person name="Wangchuk T."/>
            <person name="Wangdi T."/>
            <person name="Weiand M."/>
            <person name="Wilkinson J."/>
            <person name="Wilson A."/>
            <person name="Yadav S."/>
            <person name="Young G."/>
            <person name="Yu Q."/>
            <person name="Zembek L."/>
            <person name="Zhong D."/>
            <person name="Zimmer A."/>
            <person name="Zwirko Z."/>
            <person name="Jaffe D.B."/>
            <person name="Alvarez P."/>
            <person name="Brockman W."/>
            <person name="Butler J."/>
            <person name="Chin C."/>
            <person name="Gnerre S."/>
            <person name="Grabherr M."/>
            <person name="Kleber M."/>
            <person name="Mauceli E."/>
            <person name="MacCallum I."/>
        </authorList>
    </citation>
    <scope>NUCLEOTIDE SEQUENCE [LARGE SCALE GENOMIC DNA]</scope>
    <source>
        <strain evidence="3">white501</strain>
    </source>
</reference>
<proteinExistence type="predicted"/>
<evidence type="ECO:0000313" key="2">
    <source>
        <dbReference type="EMBL" id="EDX15948.1"/>
    </source>
</evidence>
<dbReference type="HOGENOM" id="CLU_2963264_0_0_1"/>